<evidence type="ECO:0000313" key="4">
    <source>
        <dbReference type="EMBL" id="KAG7850386.1"/>
    </source>
</evidence>
<feature type="compositionally biased region" description="Polar residues" evidence="1">
    <location>
        <begin position="42"/>
        <end position="52"/>
    </location>
</feature>
<dbReference type="AlphaFoldDB" id="A0AAN6I6G4"/>
<proteinExistence type="predicted"/>
<evidence type="ECO:0000313" key="5">
    <source>
        <dbReference type="Proteomes" id="UP001196530"/>
    </source>
</evidence>
<feature type="chain" id="PRO_5042983280" evidence="2">
    <location>
        <begin position="20"/>
        <end position="243"/>
    </location>
</feature>
<dbReference type="RefSeq" id="XP_043060429.1">
    <property type="nucleotide sequence ID" value="XM_043202677.1"/>
</dbReference>
<dbReference type="EMBL" id="JAHLUX010000004">
    <property type="protein sequence ID" value="KAG7819550.1"/>
    <property type="molecule type" value="Genomic_DNA"/>
</dbReference>
<accession>A0AAN6I6G4</accession>
<dbReference type="Proteomes" id="UP001197328">
    <property type="component" value="Unassembled WGS sequence"/>
</dbReference>
<protein>
    <submittedName>
        <fullName evidence="3">Uncharacterized protein</fullName>
    </submittedName>
</protein>
<feature type="signal peptide" evidence="2">
    <location>
        <begin position="1"/>
        <end position="19"/>
    </location>
</feature>
<evidence type="ECO:0000256" key="2">
    <source>
        <dbReference type="SAM" id="SignalP"/>
    </source>
</evidence>
<reference evidence="3 6" key="1">
    <citation type="journal article" date="2021" name="G3 (Bethesda)">
        <title>Genomic diversity, chromosomal rearrangements, and interspecies hybridization in the ogataea polymorpha species complex.</title>
        <authorList>
            <person name="Hanson S.J."/>
            <person name="Cinneide E.O."/>
            <person name="Salzberg L.I."/>
            <person name="Wolfe K.H."/>
            <person name="McGowan J."/>
            <person name="Fitzpatrick D.A."/>
            <person name="Matlin K."/>
        </authorList>
    </citation>
    <scope>NUCLEOTIDE SEQUENCE</scope>
    <source>
        <strain evidence="4">51-138</strain>
        <strain evidence="3">61-244</strain>
    </source>
</reference>
<evidence type="ECO:0000256" key="1">
    <source>
        <dbReference type="SAM" id="MobiDB-lite"/>
    </source>
</evidence>
<dbReference type="EMBL" id="JAHLVD010000004">
    <property type="protein sequence ID" value="KAG7850386.1"/>
    <property type="molecule type" value="Genomic_DNA"/>
</dbReference>
<evidence type="ECO:0000313" key="6">
    <source>
        <dbReference type="Proteomes" id="UP001197328"/>
    </source>
</evidence>
<feature type="region of interest" description="Disordered" evidence="1">
    <location>
        <begin position="23"/>
        <end position="63"/>
    </location>
</feature>
<gene>
    <name evidence="3" type="ORF">KL928_002224</name>
    <name evidence="4" type="ORF">KL940_001946</name>
</gene>
<dbReference type="GeneID" id="66126275"/>
<feature type="region of interest" description="Disordered" evidence="1">
    <location>
        <begin position="194"/>
        <end position="243"/>
    </location>
</feature>
<organism evidence="3 5">
    <name type="scientific">Pichia angusta</name>
    <name type="common">Yeast</name>
    <name type="synonym">Hansenula polymorpha</name>
    <dbReference type="NCBI Taxonomy" id="870730"/>
    <lineage>
        <taxon>Eukaryota</taxon>
        <taxon>Fungi</taxon>
        <taxon>Dikarya</taxon>
        <taxon>Ascomycota</taxon>
        <taxon>Saccharomycotina</taxon>
        <taxon>Pichiomycetes</taxon>
        <taxon>Pichiales</taxon>
        <taxon>Pichiaceae</taxon>
        <taxon>Ogataea</taxon>
    </lineage>
</organism>
<dbReference type="Proteomes" id="UP001196530">
    <property type="component" value="Unassembled WGS sequence"/>
</dbReference>
<name>A0AAN6I6G4_PICAN</name>
<feature type="compositionally biased region" description="Pro residues" evidence="1">
    <location>
        <begin position="198"/>
        <end position="211"/>
    </location>
</feature>
<keyword evidence="2" id="KW-0732">Signal</keyword>
<comment type="caution">
    <text evidence="3">The sequence shown here is derived from an EMBL/GenBank/DDBJ whole genome shotgun (WGS) entry which is preliminary data.</text>
</comment>
<feature type="compositionally biased region" description="Low complexity" evidence="1">
    <location>
        <begin position="226"/>
        <end position="236"/>
    </location>
</feature>
<evidence type="ECO:0000313" key="3">
    <source>
        <dbReference type="EMBL" id="KAG7819550.1"/>
    </source>
</evidence>
<keyword evidence="6" id="KW-1185">Reference proteome</keyword>
<sequence length="243" mass="26560">MKIQYLAASLLSLAATVWAHDSPHGGPHGGPQWPPHPGYHHNTTLSTHSKPVSSHLPKPSPTAGGSFNDTHISFKLSVPCSLGSASLDWFSDISDTNYYGYHFLPDQFKGYHEQDGNFSDIEIDIDGSGPTRLEVIISEKCKSPDDVIHVEIDATIVQSKPGFVGYFFLYTEDESGGHEKISTHLITGVATAATQTPTVPPPSYTHPPKPTESPSHDDHKLPPGIKYTPVPTPTYKPHFKEHH</sequence>